<dbReference type="AlphaFoldDB" id="A0A699JMN0"/>
<keyword evidence="1" id="KW-0472">Membrane</keyword>
<dbReference type="EMBL" id="BKCJ010420821">
    <property type="protein sequence ID" value="GFA41985.1"/>
    <property type="molecule type" value="Genomic_DNA"/>
</dbReference>
<evidence type="ECO:0000313" key="2">
    <source>
        <dbReference type="EMBL" id="GFA41985.1"/>
    </source>
</evidence>
<comment type="caution">
    <text evidence="2">The sequence shown here is derived from an EMBL/GenBank/DDBJ whole genome shotgun (WGS) entry which is preliminary data.</text>
</comment>
<keyword evidence="1" id="KW-1133">Transmembrane helix</keyword>
<feature type="transmembrane region" description="Helical" evidence="1">
    <location>
        <begin position="17"/>
        <end position="41"/>
    </location>
</feature>
<proteinExistence type="predicted"/>
<keyword evidence="1" id="KW-0812">Transmembrane</keyword>
<evidence type="ECO:0000256" key="1">
    <source>
        <dbReference type="SAM" id="Phobius"/>
    </source>
</evidence>
<reference evidence="2" key="1">
    <citation type="journal article" date="2019" name="Sci. Rep.">
        <title>Draft genome of Tanacetum cinerariifolium, the natural source of mosquito coil.</title>
        <authorList>
            <person name="Yamashiro T."/>
            <person name="Shiraishi A."/>
            <person name="Satake H."/>
            <person name="Nakayama K."/>
        </authorList>
    </citation>
    <scope>NUCLEOTIDE SEQUENCE</scope>
</reference>
<protein>
    <submittedName>
        <fullName evidence="2">Uncharacterized protein</fullName>
    </submittedName>
</protein>
<feature type="non-terminal residue" evidence="2">
    <location>
        <position position="1"/>
    </location>
</feature>
<accession>A0A699JMN0</accession>
<name>A0A699JMN0_TANCI</name>
<organism evidence="2">
    <name type="scientific">Tanacetum cinerariifolium</name>
    <name type="common">Dalmatian daisy</name>
    <name type="synonym">Chrysanthemum cinerariifolium</name>
    <dbReference type="NCBI Taxonomy" id="118510"/>
    <lineage>
        <taxon>Eukaryota</taxon>
        <taxon>Viridiplantae</taxon>
        <taxon>Streptophyta</taxon>
        <taxon>Embryophyta</taxon>
        <taxon>Tracheophyta</taxon>
        <taxon>Spermatophyta</taxon>
        <taxon>Magnoliopsida</taxon>
        <taxon>eudicotyledons</taxon>
        <taxon>Gunneridae</taxon>
        <taxon>Pentapetalae</taxon>
        <taxon>asterids</taxon>
        <taxon>campanulids</taxon>
        <taxon>Asterales</taxon>
        <taxon>Asteraceae</taxon>
        <taxon>Asteroideae</taxon>
        <taxon>Anthemideae</taxon>
        <taxon>Anthemidinae</taxon>
        <taxon>Tanacetum</taxon>
    </lineage>
</organism>
<sequence length="81" mass="9389">VAVATADWWLQVAAADWWLQVAALQFYIDGLKLAFCLLITWRNYFWMAYIAGAKGSYKSKSATPEKVLRSYKRWCRTTCES</sequence>
<gene>
    <name evidence="2" type="ORF">Tci_613957</name>
</gene>